<dbReference type="InterPro" id="IPR006764">
    <property type="entry name" value="SAM_dep_MeTrfase_SAV2177_type"/>
</dbReference>
<keyword evidence="1" id="KW-0489">Methyltransferase</keyword>
<dbReference type="InterPro" id="IPR029063">
    <property type="entry name" value="SAM-dependent_MTases_sf"/>
</dbReference>
<dbReference type="Pfam" id="PF04672">
    <property type="entry name" value="Methyltransf_19"/>
    <property type="match status" value="1"/>
</dbReference>
<dbReference type="Proteomes" id="UP000791080">
    <property type="component" value="Unassembled WGS sequence"/>
</dbReference>
<organism evidence="1 2">
    <name type="scientific">Actinoalloteichus caeruleus DSM 43889</name>
    <dbReference type="NCBI Taxonomy" id="1120930"/>
    <lineage>
        <taxon>Bacteria</taxon>
        <taxon>Bacillati</taxon>
        <taxon>Actinomycetota</taxon>
        <taxon>Actinomycetes</taxon>
        <taxon>Pseudonocardiales</taxon>
        <taxon>Pseudonocardiaceae</taxon>
        <taxon>Actinoalloteichus</taxon>
        <taxon>Actinoalloteichus cyanogriseus</taxon>
    </lineage>
</organism>
<evidence type="ECO:0000313" key="2">
    <source>
        <dbReference type="Proteomes" id="UP000791080"/>
    </source>
</evidence>
<dbReference type="GO" id="GO:0008168">
    <property type="term" value="F:methyltransferase activity"/>
    <property type="evidence" value="ECO:0007669"/>
    <property type="project" value="UniProtKB-KW"/>
</dbReference>
<gene>
    <name evidence="1" type="ORF">G443_002511</name>
</gene>
<proteinExistence type="predicted"/>
<comment type="caution">
    <text evidence="1">The sequence shown here is derived from an EMBL/GenBank/DDBJ whole genome shotgun (WGS) entry which is preliminary data.</text>
</comment>
<keyword evidence="2" id="KW-1185">Reference proteome</keyword>
<evidence type="ECO:0000313" key="1">
    <source>
        <dbReference type="EMBL" id="MCP2332241.1"/>
    </source>
</evidence>
<dbReference type="SUPFAM" id="SSF53335">
    <property type="entry name" value="S-adenosyl-L-methionine-dependent methyltransferases"/>
    <property type="match status" value="1"/>
</dbReference>
<reference evidence="1 2" key="1">
    <citation type="submission" date="2022-06" db="EMBL/GenBank/DDBJ databases">
        <title>Genomic Encyclopedia of Type Strains, Phase I: the one thousand microbial genomes (KMG-I) project.</title>
        <authorList>
            <person name="Kyrpides N."/>
        </authorList>
    </citation>
    <scope>NUCLEOTIDE SEQUENCE [LARGE SCALE GENOMIC DNA]</scope>
    <source>
        <strain evidence="1 2">DSM 43889</strain>
    </source>
</reference>
<accession>A0ABT1JI91</accession>
<dbReference type="GO" id="GO:0032259">
    <property type="term" value="P:methylation"/>
    <property type="evidence" value="ECO:0007669"/>
    <property type="project" value="UniProtKB-KW"/>
</dbReference>
<dbReference type="Gene3D" id="3.40.50.150">
    <property type="entry name" value="Vaccinia Virus protein VP39"/>
    <property type="match status" value="1"/>
</dbReference>
<dbReference type="EMBL" id="AUBJ02000001">
    <property type="protein sequence ID" value="MCP2332241.1"/>
    <property type="molecule type" value="Genomic_DNA"/>
</dbReference>
<protein>
    <submittedName>
        <fullName evidence="1">S-adenosyl methyltransferase</fullName>
    </submittedName>
</protein>
<name>A0ABT1JI91_ACTCY</name>
<dbReference type="PIRSF" id="PIRSF017393">
    <property type="entry name" value="MTase_SAV2177"/>
    <property type="match status" value="1"/>
</dbReference>
<keyword evidence="1" id="KW-0808">Transferase</keyword>
<sequence length="225" mass="24222">MLESEIPGIRQAIHQTRSFLGRAVRYLLRRGVRQFLDLGAGLPGVGSVHEIAAASGRPARVVYVDNDPMTVAHARHMVRLVPHTAAILTDLRSPALVLDHAESRAVIDPDEPLGVLLSDALPAVPEPIGEVLDGYLDRMVDGSYLALAHPTSEGWPGDGSRSSGAWAPVVLRTAADVHALWDRLDLVPPGVVPVQDWRPDTPLDEVSQECPVPVLAGLGRVRPRV</sequence>